<dbReference type="InterPro" id="IPR036388">
    <property type="entry name" value="WH-like_DNA-bd_sf"/>
</dbReference>
<dbReference type="EMBL" id="BJFL01000065">
    <property type="protein sequence ID" value="GDY33898.1"/>
    <property type="molecule type" value="Genomic_DNA"/>
</dbReference>
<accession>A0A4D4JGY7</accession>
<dbReference type="Proteomes" id="UP000298860">
    <property type="component" value="Unassembled WGS sequence"/>
</dbReference>
<sequence>MSRTPAVGRDCVEAVLAALATGRGWRATALARALYFEPSTVRRALTRLETAGLVRRERCQDADRRGVPWSWRLVVPVEHAQAVLAAHRPRRRRLPAGELRARVAAHLAAHSERALTPGEIARALDGRAWAAVRDAAEALVEQGHVERVGRDPVRYRLAQGREAPRARGCLREHAGC</sequence>
<evidence type="ECO:0000313" key="3">
    <source>
        <dbReference type="Proteomes" id="UP000298860"/>
    </source>
</evidence>
<name>A0A4D4JGY7_9PSEU</name>
<dbReference type="AlphaFoldDB" id="A0A4D4JGY7"/>
<comment type="caution">
    <text evidence="2">The sequence shown here is derived from an EMBL/GenBank/DDBJ whole genome shotgun (WGS) entry which is preliminary data.</text>
</comment>
<evidence type="ECO:0000313" key="2">
    <source>
        <dbReference type="EMBL" id="GDY33898.1"/>
    </source>
</evidence>
<dbReference type="RefSeq" id="WP_137816809.1">
    <property type="nucleotide sequence ID" value="NZ_BJFL01000065.1"/>
</dbReference>
<gene>
    <name evidence="2" type="ORF">GTS_55310</name>
</gene>
<proteinExistence type="predicted"/>
<reference evidence="3" key="1">
    <citation type="submission" date="2019-04" db="EMBL/GenBank/DDBJ databases">
        <title>Draft genome sequence of Pseudonocardiaceae bacterium SL3-2-4.</title>
        <authorList>
            <person name="Ningsih F."/>
            <person name="Yokota A."/>
            <person name="Sakai Y."/>
            <person name="Nanatani K."/>
            <person name="Yabe S."/>
            <person name="Oetari A."/>
            <person name="Sjamsuridzal W."/>
        </authorList>
    </citation>
    <scope>NUCLEOTIDE SEQUENCE [LARGE SCALE GENOMIC DNA]</scope>
    <source>
        <strain evidence="3">SL3-2-4</strain>
    </source>
</reference>
<feature type="domain" description="HTH marR-type" evidence="1">
    <location>
        <begin position="15"/>
        <end position="64"/>
    </location>
</feature>
<organism evidence="2 3">
    <name type="scientific">Gandjariella thermophila</name>
    <dbReference type="NCBI Taxonomy" id="1931992"/>
    <lineage>
        <taxon>Bacteria</taxon>
        <taxon>Bacillati</taxon>
        <taxon>Actinomycetota</taxon>
        <taxon>Actinomycetes</taxon>
        <taxon>Pseudonocardiales</taxon>
        <taxon>Pseudonocardiaceae</taxon>
        <taxon>Gandjariella</taxon>
    </lineage>
</organism>
<dbReference type="Gene3D" id="1.10.10.10">
    <property type="entry name" value="Winged helix-like DNA-binding domain superfamily/Winged helix DNA-binding domain"/>
    <property type="match status" value="1"/>
</dbReference>
<dbReference type="Pfam" id="PF12802">
    <property type="entry name" value="MarR_2"/>
    <property type="match status" value="1"/>
</dbReference>
<dbReference type="GO" id="GO:0003700">
    <property type="term" value="F:DNA-binding transcription factor activity"/>
    <property type="evidence" value="ECO:0007669"/>
    <property type="project" value="InterPro"/>
</dbReference>
<dbReference type="SUPFAM" id="SSF46785">
    <property type="entry name" value="Winged helix' DNA-binding domain"/>
    <property type="match status" value="1"/>
</dbReference>
<dbReference type="OrthoDB" id="8635520at2"/>
<dbReference type="InterPro" id="IPR036390">
    <property type="entry name" value="WH_DNA-bd_sf"/>
</dbReference>
<dbReference type="InterPro" id="IPR000835">
    <property type="entry name" value="HTH_MarR-typ"/>
</dbReference>
<keyword evidence="3" id="KW-1185">Reference proteome</keyword>
<protein>
    <recommendedName>
        <fullName evidence="1">HTH marR-type domain-containing protein</fullName>
    </recommendedName>
</protein>
<evidence type="ECO:0000259" key="1">
    <source>
        <dbReference type="Pfam" id="PF12802"/>
    </source>
</evidence>